<dbReference type="Gene3D" id="1.10.357.10">
    <property type="entry name" value="Tetracycline Repressor, domain 2"/>
    <property type="match status" value="1"/>
</dbReference>
<dbReference type="STRING" id="159292.SAMN05192546_106220"/>
<dbReference type="GO" id="GO:0003677">
    <property type="term" value="F:DNA binding"/>
    <property type="evidence" value="ECO:0007669"/>
    <property type="project" value="UniProtKB-UniRule"/>
</dbReference>
<dbReference type="Pfam" id="PF00440">
    <property type="entry name" value="TetR_N"/>
    <property type="match status" value="1"/>
</dbReference>
<dbReference type="PROSITE" id="PS50977">
    <property type="entry name" value="HTH_TETR_2"/>
    <property type="match status" value="1"/>
</dbReference>
<dbReference type="Proteomes" id="UP000199230">
    <property type="component" value="Unassembled WGS sequence"/>
</dbReference>
<organism evidence="4 5">
    <name type="scientific">Tindallia californiensis</name>
    <dbReference type="NCBI Taxonomy" id="159292"/>
    <lineage>
        <taxon>Bacteria</taxon>
        <taxon>Bacillati</taxon>
        <taxon>Bacillota</taxon>
        <taxon>Clostridia</taxon>
        <taxon>Peptostreptococcales</taxon>
        <taxon>Tindalliaceae</taxon>
        <taxon>Tindallia</taxon>
    </lineage>
</organism>
<reference evidence="4 5" key="1">
    <citation type="submission" date="2016-10" db="EMBL/GenBank/DDBJ databases">
        <authorList>
            <person name="de Groot N.N."/>
        </authorList>
    </citation>
    <scope>NUCLEOTIDE SEQUENCE [LARGE SCALE GENOMIC DNA]</scope>
    <source>
        <strain evidence="4 5">APO</strain>
    </source>
</reference>
<evidence type="ECO:0000313" key="4">
    <source>
        <dbReference type="EMBL" id="SDZ00758.1"/>
    </source>
</evidence>
<dbReference type="SUPFAM" id="SSF46689">
    <property type="entry name" value="Homeodomain-like"/>
    <property type="match status" value="1"/>
</dbReference>
<evidence type="ECO:0000313" key="5">
    <source>
        <dbReference type="Proteomes" id="UP000199230"/>
    </source>
</evidence>
<dbReference type="AlphaFoldDB" id="A0A1H3PID3"/>
<dbReference type="RefSeq" id="WP_176968370.1">
    <property type="nucleotide sequence ID" value="NZ_FNPV01000006.1"/>
</dbReference>
<accession>A0A1H3PID3</accession>
<gene>
    <name evidence="4" type="ORF">SAMN05192546_106220</name>
</gene>
<name>A0A1H3PID3_9FIRM</name>
<proteinExistence type="predicted"/>
<evidence type="ECO:0000256" key="2">
    <source>
        <dbReference type="PROSITE-ProRule" id="PRU00335"/>
    </source>
</evidence>
<evidence type="ECO:0000259" key="3">
    <source>
        <dbReference type="PROSITE" id="PS50977"/>
    </source>
</evidence>
<protein>
    <submittedName>
        <fullName evidence="4">DNA-binding transcriptional regulator, AcrR family</fullName>
    </submittedName>
</protein>
<dbReference type="InterPro" id="IPR050624">
    <property type="entry name" value="HTH-type_Tx_Regulator"/>
</dbReference>
<keyword evidence="1 2" id="KW-0238">DNA-binding</keyword>
<sequence>MPKPAFSRLSGKKQDAFFDLALEAFAYQPYTQASLSALLKKAGMAKGTFYQYFTGKLDLYDYLVNNVFTLKQFYLKSHMPANPDDFFHVFEALLRLETGFRLQHPSFHSLLLFATDQRLSPLPPQQIEEIKNHHQKTLHPLMVRHQLKGSIATDADASLVIFFCQVMMDEFYRYVLLQTQKKKEASSEASESMTSQEIANASRRFMKLFRRGISGQHLR</sequence>
<dbReference type="PANTHER" id="PTHR43479:SF11">
    <property type="entry name" value="ACREF_ENVCD OPERON REPRESSOR-RELATED"/>
    <property type="match status" value="1"/>
</dbReference>
<dbReference type="InterPro" id="IPR001647">
    <property type="entry name" value="HTH_TetR"/>
</dbReference>
<feature type="DNA-binding region" description="H-T-H motif" evidence="2">
    <location>
        <begin position="34"/>
        <end position="53"/>
    </location>
</feature>
<dbReference type="PANTHER" id="PTHR43479">
    <property type="entry name" value="ACREF/ENVCD OPERON REPRESSOR-RELATED"/>
    <property type="match status" value="1"/>
</dbReference>
<dbReference type="InterPro" id="IPR009057">
    <property type="entry name" value="Homeodomain-like_sf"/>
</dbReference>
<keyword evidence="5" id="KW-1185">Reference proteome</keyword>
<feature type="domain" description="HTH tetR-type" evidence="3">
    <location>
        <begin position="11"/>
        <end position="71"/>
    </location>
</feature>
<evidence type="ECO:0000256" key="1">
    <source>
        <dbReference type="ARBA" id="ARBA00023125"/>
    </source>
</evidence>
<dbReference type="EMBL" id="FNPV01000006">
    <property type="protein sequence ID" value="SDZ00758.1"/>
    <property type="molecule type" value="Genomic_DNA"/>
</dbReference>